<dbReference type="Pfam" id="PF07353">
    <property type="entry name" value="Uroplakin_II"/>
    <property type="match status" value="1"/>
</dbReference>
<evidence type="ECO:0000313" key="3">
    <source>
        <dbReference type="Ensembl" id="ENSLLEP00000030714.1"/>
    </source>
</evidence>
<organism evidence="3 4">
    <name type="scientific">Leptobrachium leishanense</name>
    <name type="common">Leishan spiny toad</name>
    <dbReference type="NCBI Taxonomy" id="445787"/>
    <lineage>
        <taxon>Eukaryota</taxon>
        <taxon>Metazoa</taxon>
        <taxon>Chordata</taxon>
        <taxon>Craniata</taxon>
        <taxon>Vertebrata</taxon>
        <taxon>Euteleostomi</taxon>
        <taxon>Amphibia</taxon>
        <taxon>Batrachia</taxon>
        <taxon>Anura</taxon>
        <taxon>Pelobatoidea</taxon>
        <taxon>Megophryidae</taxon>
        <taxon>Leptobrachium</taxon>
    </lineage>
</organism>
<proteinExistence type="predicted"/>
<keyword evidence="1" id="KW-1133">Transmembrane helix</keyword>
<reference evidence="3" key="1">
    <citation type="submission" date="2025-08" db="UniProtKB">
        <authorList>
            <consortium name="Ensembl"/>
        </authorList>
    </citation>
    <scope>IDENTIFICATION</scope>
</reference>
<keyword evidence="2" id="KW-0732">Signal</keyword>
<evidence type="ECO:0000313" key="4">
    <source>
        <dbReference type="Proteomes" id="UP000694569"/>
    </source>
</evidence>
<dbReference type="PANTHER" id="PTHR17573:SF0">
    <property type="entry name" value="UROPLAKIN-2"/>
    <property type="match status" value="1"/>
</dbReference>
<dbReference type="Ensembl" id="ENSLLET00000031892.1">
    <property type="protein sequence ID" value="ENSLLEP00000030714.1"/>
    <property type="gene ID" value="ENSLLEG00000019408.1"/>
</dbReference>
<dbReference type="GeneTree" id="ENSGT00940000178427"/>
<name>A0A8C5Q0F1_9ANUR</name>
<dbReference type="PANTHER" id="PTHR17573">
    <property type="entry name" value="UROPLAKIN II"/>
    <property type="match status" value="1"/>
</dbReference>
<dbReference type="InterPro" id="IPR009952">
    <property type="entry name" value="Uroplakin-2"/>
</dbReference>
<feature type="transmembrane region" description="Helical" evidence="1">
    <location>
        <begin position="144"/>
        <end position="167"/>
    </location>
</feature>
<keyword evidence="1" id="KW-0812">Transmembrane</keyword>
<evidence type="ECO:0000256" key="1">
    <source>
        <dbReference type="SAM" id="Phobius"/>
    </source>
</evidence>
<dbReference type="OrthoDB" id="9947134at2759"/>
<evidence type="ECO:0008006" key="5">
    <source>
        <dbReference type="Google" id="ProtNLM"/>
    </source>
</evidence>
<keyword evidence="1" id="KW-0472">Membrane</keyword>
<dbReference type="Proteomes" id="UP000694569">
    <property type="component" value="Unplaced"/>
</dbReference>
<protein>
    <recommendedName>
        <fullName evidence="5">Uroplakin-2</fullName>
    </recommendedName>
</protein>
<keyword evidence="4" id="KW-1185">Reference proteome</keyword>
<reference evidence="3" key="2">
    <citation type="submission" date="2025-09" db="UniProtKB">
        <authorList>
            <consortium name="Ensembl"/>
        </authorList>
    </citation>
    <scope>IDENTIFICATION</scope>
</reference>
<feature type="chain" id="PRO_5034164618" description="Uroplakin-2" evidence="2">
    <location>
        <begin position="19"/>
        <end position="173"/>
    </location>
</feature>
<sequence length="173" mass="18641">MQPLEIVLTLFFISTAAGQTNTILSPDVLYNIFTKSAILALPGCIFSGKTGYVEVFFTNSTVAQNLSITVPQCRLKREVVQLNTSISGNTQTVNLGFRIPSLSPNSNYAARYVFGTALFGFVNFTTRNNDTSPSETFARSGGMVVITVILSVAMFLLIVMLIVALVVKGGAKK</sequence>
<feature type="signal peptide" evidence="2">
    <location>
        <begin position="1"/>
        <end position="18"/>
    </location>
</feature>
<accession>A0A8C5Q0F1</accession>
<dbReference type="AlphaFoldDB" id="A0A8C5Q0F1"/>
<evidence type="ECO:0000256" key="2">
    <source>
        <dbReference type="SAM" id="SignalP"/>
    </source>
</evidence>